<protein>
    <submittedName>
        <fullName evidence="2">AMP-binding protein</fullName>
    </submittedName>
</protein>
<dbReference type="Pfam" id="PF00501">
    <property type="entry name" value="AMP-binding"/>
    <property type="match status" value="1"/>
</dbReference>
<dbReference type="PANTHER" id="PTHR43767:SF1">
    <property type="entry name" value="NONRIBOSOMAL PEPTIDE SYNTHASE PES1 (EUROFUNG)-RELATED"/>
    <property type="match status" value="1"/>
</dbReference>
<dbReference type="SUPFAM" id="SSF56801">
    <property type="entry name" value="Acetyl-CoA synthetase-like"/>
    <property type="match status" value="1"/>
</dbReference>
<sequence length="307" mass="33373">MGAAQLNTILDDAVDRHYHRPAVVSGDHETDFERFDESVQWLSDDLAARGVAPRQRVGICIHGGWEFLLAFHALVRLDTVVVPIDPFDETAATAAGDLDLHFLVSHRGEDCFLEETVEVLCGDDGCPMYDVAEEFTLIVVAAQSQLHVESGLFLNDLGFRFWPVAEVADHIGGLQENLDLHSGARAAICGPWSSPSAVLLVLACAASASCVHVVPPFDDSGTVWGEMAAGDVSVLFAPPLLMHDLVRVADSATWASSRPRMVLPDGEVLPEVVLRRRGLTRQTPADPPVYEFVWDDAYAPAQLRPVS</sequence>
<proteinExistence type="predicted"/>
<dbReference type="InterPro" id="IPR050237">
    <property type="entry name" value="ATP-dep_AMP-bd_enzyme"/>
</dbReference>
<dbReference type="RefSeq" id="WP_084839328.1">
    <property type="nucleotide sequence ID" value="NZ_JAPWIE010000002.1"/>
</dbReference>
<dbReference type="Gene3D" id="3.40.50.12780">
    <property type="entry name" value="N-terminal domain of ligase-like"/>
    <property type="match status" value="1"/>
</dbReference>
<comment type="caution">
    <text evidence="2">The sequence shown here is derived from an EMBL/GenBank/DDBJ whole genome shotgun (WGS) entry which is preliminary data.</text>
</comment>
<dbReference type="Proteomes" id="UP001067235">
    <property type="component" value="Unassembled WGS sequence"/>
</dbReference>
<name>A0ABT4MSP7_GORRU</name>
<organism evidence="2 3">
    <name type="scientific">Gordonia rubripertincta</name>
    <name type="common">Rhodococcus corallinus</name>
    <dbReference type="NCBI Taxonomy" id="36822"/>
    <lineage>
        <taxon>Bacteria</taxon>
        <taxon>Bacillati</taxon>
        <taxon>Actinomycetota</taxon>
        <taxon>Actinomycetes</taxon>
        <taxon>Mycobacteriales</taxon>
        <taxon>Gordoniaceae</taxon>
        <taxon>Gordonia</taxon>
    </lineage>
</organism>
<evidence type="ECO:0000313" key="2">
    <source>
        <dbReference type="EMBL" id="MCZ4550033.1"/>
    </source>
</evidence>
<evidence type="ECO:0000259" key="1">
    <source>
        <dbReference type="Pfam" id="PF00501"/>
    </source>
</evidence>
<dbReference type="InterPro" id="IPR000873">
    <property type="entry name" value="AMP-dep_synth/lig_dom"/>
</dbReference>
<reference evidence="2" key="1">
    <citation type="submission" date="2022-12" db="EMBL/GenBank/DDBJ databases">
        <authorList>
            <person name="Krivoruchko A.V."/>
            <person name="Elkin A."/>
        </authorList>
    </citation>
    <scope>NUCLEOTIDE SEQUENCE</scope>
    <source>
        <strain evidence="2">IEGM 1388</strain>
    </source>
</reference>
<dbReference type="PANTHER" id="PTHR43767">
    <property type="entry name" value="LONG-CHAIN-FATTY-ACID--COA LIGASE"/>
    <property type="match status" value="1"/>
</dbReference>
<dbReference type="InterPro" id="IPR042099">
    <property type="entry name" value="ANL_N_sf"/>
</dbReference>
<keyword evidence="3" id="KW-1185">Reference proteome</keyword>
<evidence type="ECO:0000313" key="3">
    <source>
        <dbReference type="Proteomes" id="UP001067235"/>
    </source>
</evidence>
<dbReference type="Gene3D" id="3.40.50.980">
    <property type="match status" value="1"/>
</dbReference>
<dbReference type="EMBL" id="JAPWIE010000002">
    <property type="protein sequence ID" value="MCZ4550033.1"/>
    <property type="molecule type" value="Genomic_DNA"/>
</dbReference>
<gene>
    <name evidence="2" type="ORF">O4213_08560</name>
</gene>
<feature type="domain" description="AMP-dependent synthetase/ligase" evidence="1">
    <location>
        <begin position="11"/>
        <end position="86"/>
    </location>
</feature>
<accession>A0ABT4MSP7</accession>